<accession>A0A3P5WBW3</accession>
<reference evidence="1 2" key="1">
    <citation type="submission" date="2018-11" db="EMBL/GenBank/DDBJ databases">
        <authorList>
            <person name="Criscuolo A."/>
        </authorList>
    </citation>
    <scope>NUCLEOTIDE SEQUENCE [LARGE SCALE GENOMIC DNA]</scope>
    <source>
        <strain evidence="1">ATB-66</strain>
    </source>
</reference>
<sequence>MLTFEQKQAVIESFPELTRKEVSLKRVNYHYEESLFDKTVVVQHLHPNGNGFIYVAGIPGYDADERGLVNIREASEEELRNTITDSIQALSEGEEQKLPVEQKWVNSDNEELLLVEEYGAWNLYHGANLEDSFGDYSEAIAYLKEERFIFVKGERDGE</sequence>
<dbReference type="Proteomes" id="UP000270468">
    <property type="component" value="Unassembled WGS sequence"/>
</dbReference>
<dbReference type="RefSeq" id="WP_124068930.1">
    <property type="nucleotide sequence ID" value="NZ_CBCRXF010000012.1"/>
</dbReference>
<gene>
    <name evidence="1" type="ORF">FILTAD_00480</name>
</gene>
<keyword evidence="2" id="KW-1185">Reference proteome</keyword>
<evidence type="ECO:0000313" key="2">
    <source>
        <dbReference type="Proteomes" id="UP000270468"/>
    </source>
</evidence>
<name>A0A3P5WBW3_9BACL</name>
<evidence type="ECO:0000313" key="1">
    <source>
        <dbReference type="EMBL" id="VDC20953.1"/>
    </source>
</evidence>
<proteinExistence type="predicted"/>
<organism evidence="1 2">
    <name type="scientific">Filibacter tadaridae</name>
    <dbReference type="NCBI Taxonomy" id="2483811"/>
    <lineage>
        <taxon>Bacteria</taxon>
        <taxon>Bacillati</taxon>
        <taxon>Bacillota</taxon>
        <taxon>Bacilli</taxon>
        <taxon>Bacillales</taxon>
        <taxon>Caryophanaceae</taxon>
        <taxon>Filibacter</taxon>
    </lineage>
</organism>
<protein>
    <submittedName>
        <fullName evidence="1">Uncharacterized protein</fullName>
    </submittedName>
</protein>
<dbReference type="OrthoDB" id="2360619at2"/>
<dbReference type="AlphaFoldDB" id="A0A3P5WBW3"/>
<dbReference type="EMBL" id="UXAV01000019">
    <property type="protein sequence ID" value="VDC20953.1"/>
    <property type="molecule type" value="Genomic_DNA"/>
</dbReference>